<dbReference type="PRINTS" id="PR00019">
    <property type="entry name" value="LEURICHRPT"/>
</dbReference>
<keyword evidence="4 11" id="KW-0812">Transmembrane</keyword>
<dbReference type="GO" id="GO:0005886">
    <property type="term" value="C:plasma membrane"/>
    <property type="evidence" value="ECO:0007669"/>
    <property type="project" value="UniProtKB-SubCell"/>
</dbReference>
<evidence type="ECO:0000256" key="7">
    <source>
        <dbReference type="ARBA" id="ARBA00022989"/>
    </source>
</evidence>
<dbReference type="KEGG" id="zju:107408868"/>
<evidence type="ECO:0000256" key="11">
    <source>
        <dbReference type="SAM" id="Phobius"/>
    </source>
</evidence>
<dbReference type="Pfam" id="PF13855">
    <property type="entry name" value="LRR_8"/>
    <property type="match status" value="2"/>
</dbReference>
<evidence type="ECO:0000256" key="10">
    <source>
        <dbReference type="ARBA" id="ARBA00023180"/>
    </source>
</evidence>
<evidence type="ECO:0000256" key="5">
    <source>
        <dbReference type="ARBA" id="ARBA00022729"/>
    </source>
</evidence>
<keyword evidence="7 11" id="KW-1133">Transmembrane helix</keyword>
<dbReference type="Gene3D" id="3.80.10.10">
    <property type="entry name" value="Ribonuclease Inhibitor"/>
    <property type="match status" value="6"/>
</dbReference>
<keyword evidence="3" id="KW-0433">Leucine-rich repeat</keyword>
<keyword evidence="10" id="KW-0325">Glycoprotein</keyword>
<dbReference type="InterPro" id="IPR032675">
    <property type="entry name" value="LRR_dom_sf"/>
</dbReference>
<keyword evidence="8 11" id="KW-0472">Membrane</keyword>
<dbReference type="Proteomes" id="UP001652623">
    <property type="component" value="Chromosome 3"/>
</dbReference>
<dbReference type="InterPro" id="IPR003591">
    <property type="entry name" value="Leu-rich_rpt_typical-subtyp"/>
</dbReference>
<sequence>MWKSIINHPNHHYSLMFYFITILLLIIISCCCPYVSCYSNASTTLSSPRFLCLPHQRSALLQFKQEFAFQKPNFTSYRRFCSIYPYSFYSNIFESYPKMKFWKAEKDCCSWDGITCDFKTGQVVGLDLANSWLQGPLHSNSSLFKLRQLQEINLSFNNFSFSLIPSEFGQLSRLINLNLSFSMFSGHIPSEISFLTNLDSLDLSSFKRYDETTLLHLRKIDFTKIIQNMTNLSQLHLLQVDISSSIPESLANLTSLTSLGLGGCGLHGKFPENVFVLPNIYFIYLPCNHLLSGSLPQLIEPSNSLRWLVLDNTNFSGKLPQTFGYLKSLNRLALWNCNFVGPIPSSIGNLSELTFLQLSLNHFKGHELPSTLGNLAKLTALALDSCELSGEIPLSLGNLTQLVYFSLSNNGFSGPIQANSLGNLTQLEYFSLSNNGFSGPIPANSLGNLKQLQYLNLSYNSFSGQIPSSLGNLTVLKGLDLSFNNLGETIPSFLFMLSSLKVLYLRNNQFRGSLSIQNISSSQLEVLDLGENKLNGQIPQSMFKLVNLVTISLPFNDLSGTVELSNFSKLVNLQVLSLSWNHLSITNLSTTELPKFQQLALGSCNISEFPDFLKNQDQLEYLDLSFNRIEDQIPNWLWGARGKMKLDFLVLQSNKLHGSLIVPPSSISYVDFSFNNISGRIHPSFQKWSNLKVLDISNNHFGGTVPGWLCNFSRSLEALNLKRNNFEGSLHQMFTCGGMHNLKSLDLSHNQFQGQLPHSLVNCSELQILNLGHNMISDTFPFWLQSLPELRVLVLRSNKFYGPIWDPNKLSGFVKLRFLDLAFNNFNGSLPSGYFRNWGGMAVKDINHKNPFFTYLRVSSSKYFTVFYYIPLVIKGVEMVDGKISSAFTSIDLSNNKFDGEIPTSIGDMKALVVLNLSSNRFTGTIPSSIGNMKELESLDLSNNRLFGSIPQQLTNLSFLAHLNLSRNQLTGPIPKGGQLDTFSSSSFEENPGLCGSQILSTKCDAKETPISDQTKDVESEDGFTWKPVVMGYGCGLMVGFIIGYATLLQQGPTALFWTSFIGRYIYARW</sequence>
<name>A0A6P3Z435_ZIZJJ</name>
<accession>A0A6P3Z435</accession>
<feature type="domain" description="Leucine-rich repeat-containing N-terminal plant-type" evidence="12">
    <location>
        <begin position="54"/>
        <end position="68"/>
    </location>
</feature>
<dbReference type="InterPro" id="IPR055414">
    <property type="entry name" value="LRR_R13L4/SHOC2-like"/>
</dbReference>
<reference evidence="15" key="1">
    <citation type="submission" date="2025-08" db="UniProtKB">
        <authorList>
            <consortium name="RefSeq"/>
        </authorList>
    </citation>
    <scope>IDENTIFICATION</scope>
    <source>
        <tissue evidence="15">Seedling</tissue>
    </source>
</reference>
<dbReference type="SMART" id="SM00365">
    <property type="entry name" value="LRR_SD22"/>
    <property type="match status" value="7"/>
</dbReference>
<feature type="transmembrane region" description="Helical" evidence="11">
    <location>
        <begin position="12"/>
        <end position="36"/>
    </location>
</feature>
<feature type="domain" description="Leucine-rich repeat-containing N-terminal plant-type" evidence="12">
    <location>
        <begin position="97"/>
        <end position="117"/>
    </location>
</feature>
<dbReference type="RefSeq" id="XP_015871781.3">
    <property type="nucleotide sequence ID" value="XM_016016295.4"/>
</dbReference>
<evidence type="ECO:0000313" key="15">
    <source>
        <dbReference type="RefSeq" id="XP_015871781.3"/>
    </source>
</evidence>
<evidence type="ECO:0000313" key="14">
    <source>
        <dbReference type="Proteomes" id="UP001652623"/>
    </source>
</evidence>
<dbReference type="SUPFAM" id="SSF52058">
    <property type="entry name" value="L domain-like"/>
    <property type="match status" value="4"/>
</dbReference>
<dbReference type="InterPro" id="IPR001611">
    <property type="entry name" value="Leu-rich_rpt"/>
</dbReference>
<dbReference type="AlphaFoldDB" id="A0A6P3Z435"/>
<evidence type="ECO:0000259" key="12">
    <source>
        <dbReference type="Pfam" id="PF08263"/>
    </source>
</evidence>
<keyword evidence="5" id="KW-0732">Signal</keyword>
<keyword evidence="6" id="KW-0677">Repeat</keyword>
<dbReference type="SMART" id="SM00369">
    <property type="entry name" value="LRR_TYP"/>
    <property type="match status" value="13"/>
</dbReference>
<keyword evidence="9" id="KW-0675">Receptor</keyword>
<evidence type="ECO:0000256" key="6">
    <source>
        <dbReference type="ARBA" id="ARBA00022737"/>
    </source>
</evidence>
<protein>
    <submittedName>
        <fullName evidence="15">Receptor like protein 22-like</fullName>
    </submittedName>
</protein>
<dbReference type="PANTHER" id="PTHR27000:SF787">
    <property type="entry name" value="RECEPTOR-LIKE PROTEIN 39"/>
    <property type="match status" value="1"/>
</dbReference>
<evidence type="ECO:0000259" key="13">
    <source>
        <dbReference type="Pfam" id="PF23598"/>
    </source>
</evidence>
<dbReference type="GeneID" id="107408868"/>
<evidence type="ECO:0000256" key="1">
    <source>
        <dbReference type="ARBA" id="ARBA00004162"/>
    </source>
</evidence>
<dbReference type="Pfam" id="PF08263">
    <property type="entry name" value="LRRNT_2"/>
    <property type="match status" value="2"/>
</dbReference>
<proteinExistence type="predicted"/>
<evidence type="ECO:0000256" key="4">
    <source>
        <dbReference type="ARBA" id="ARBA00022692"/>
    </source>
</evidence>
<dbReference type="Pfam" id="PF00560">
    <property type="entry name" value="LRR_1"/>
    <property type="match status" value="3"/>
</dbReference>
<organism evidence="14 15">
    <name type="scientific">Ziziphus jujuba</name>
    <name type="common">Chinese jujube</name>
    <name type="synonym">Ziziphus sativa</name>
    <dbReference type="NCBI Taxonomy" id="326968"/>
    <lineage>
        <taxon>Eukaryota</taxon>
        <taxon>Viridiplantae</taxon>
        <taxon>Streptophyta</taxon>
        <taxon>Embryophyta</taxon>
        <taxon>Tracheophyta</taxon>
        <taxon>Spermatophyta</taxon>
        <taxon>Magnoliopsida</taxon>
        <taxon>eudicotyledons</taxon>
        <taxon>Gunneridae</taxon>
        <taxon>Pentapetalae</taxon>
        <taxon>rosids</taxon>
        <taxon>fabids</taxon>
        <taxon>Rosales</taxon>
        <taxon>Rhamnaceae</taxon>
        <taxon>Paliureae</taxon>
        <taxon>Ziziphus</taxon>
    </lineage>
</organism>
<feature type="domain" description="Disease resistance R13L4/SHOC-2-like LRR" evidence="13">
    <location>
        <begin position="304"/>
        <end position="429"/>
    </location>
</feature>
<dbReference type="Pfam" id="PF23598">
    <property type="entry name" value="LRR_14"/>
    <property type="match status" value="2"/>
</dbReference>
<dbReference type="InterPro" id="IPR013210">
    <property type="entry name" value="LRR_N_plant-typ"/>
</dbReference>
<evidence type="ECO:0000256" key="2">
    <source>
        <dbReference type="ARBA" id="ARBA00004479"/>
    </source>
</evidence>
<dbReference type="PANTHER" id="PTHR27000">
    <property type="entry name" value="LEUCINE-RICH REPEAT RECEPTOR-LIKE PROTEIN KINASE FAMILY PROTEIN-RELATED"/>
    <property type="match status" value="1"/>
</dbReference>
<evidence type="ECO:0000256" key="9">
    <source>
        <dbReference type="ARBA" id="ARBA00023170"/>
    </source>
</evidence>
<gene>
    <name evidence="15" type="primary">LOC107408868</name>
</gene>
<dbReference type="PROSITE" id="PS51257">
    <property type="entry name" value="PROKAR_LIPOPROTEIN"/>
    <property type="match status" value="1"/>
</dbReference>
<keyword evidence="14" id="KW-1185">Reference proteome</keyword>
<comment type="subcellular location">
    <subcellularLocation>
        <location evidence="1">Cell membrane</location>
        <topology evidence="1">Single-pass membrane protein</topology>
    </subcellularLocation>
    <subcellularLocation>
        <location evidence="2">Membrane</location>
        <topology evidence="2">Single-pass type I membrane protein</topology>
    </subcellularLocation>
</comment>
<feature type="domain" description="Disease resistance R13L4/SHOC-2-like LRR" evidence="13">
    <location>
        <begin position="439"/>
        <end position="631"/>
    </location>
</feature>
<evidence type="ECO:0000256" key="8">
    <source>
        <dbReference type="ARBA" id="ARBA00023136"/>
    </source>
</evidence>
<dbReference type="InParanoid" id="A0A6P3Z435"/>
<evidence type="ECO:0000256" key="3">
    <source>
        <dbReference type="ARBA" id="ARBA00022614"/>
    </source>
</evidence>
<dbReference type="PROSITE" id="PS51450">
    <property type="entry name" value="LRR"/>
    <property type="match status" value="2"/>
</dbReference>